<proteinExistence type="inferred from homology"/>
<dbReference type="GO" id="GO:0005549">
    <property type="term" value="F:odorant binding"/>
    <property type="evidence" value="ECO:0007669"/>
    <property type="project" value="InterPro"/>
</dbReference>
<sequence length="233" mass="26487">MDQILADDLEDGLDTLDSTFVHHRVRRAEDTNPSPQNSDEKCKKKRRKPSLCCADDIFEQEHEKDRDIFRSCFREVLGVEKSSHHRRGDPFSCKETEKRRNDMTCVAACCGQKKGLLDDQGQPKPEAITKAIKEAFAKESWFDGVADKIVATCLKEAENATQYQVKPTSDNIKQCNPSGITIKHCLFREIQLSCPADQIKDQKACDKFQDRIKKGLDDVEPPPPPPFDGSREY</sequence>
<comment type="caution">
    <text evidence="6">The sequence shown here is derived from an EMBL/GenBank/DDBJ whole genome shotgun (WGS) entry which is preliminary data.</text>
</comment>
<dbReference type="EMBL" id="JAACXV010000149">
    <property type="protein sequence ID" value="KAF7282955.1"/>
    <property type="molecule type" value="Genomic_DNA"/>
</dbReference>
<evidence type="ECO:0000256" key="4">
    <source>
        <dbReference type="SAM" id="MobiDB-lite"/>
    </source>
</evidence>
<feature type="domain" description="OBP47-like" evidence="5">
    <location>
        <begin position="104"/>
        <end position="209"/>
    </location>
</feature>
<accession>A0A834IRW2</accession>
<dbReference type="Pfam" id="PF22651">
    <property type="entry name" value="OBP47_like"/>
    <property type="match status" value="1"/>
</dbReference>
<evidence type="ECO:0000313" key="6">
    <source>
        <dbReference type="EMBL" id="KAF7282955.1"/>
    </source>
</evidence>
<dbReference type="GO" id="GO:0005576">
    <property type="term" value="C:extracellular region"/>
    <property type="evidence" value="ECO:0007669"/>
    <property type="project" value="UniProtKB-SubCell"/>
</dbReference>
<comment type="subcellular location">
    <subcellularLocation>
        <location evidence="1">Secreted</location>
    </subcellularLocation>
</comment>
<dbReference type="PANTHER" id="PTHR21066">
    <property type="entry name" value="ODORANT-BINDING PROTEIN 59A-RELATED"/>
    <property type="match status" value="1"/>
</dbReference>
<evidence type="ECO:0000256" key="1">
    <source>
        <dbReference type="ARBA" id="ARBA00004613"/>
    </source>
</evidence>
<dbReference type="InterPro" id="IPR054577">
    <property type="entry name" value="OBP47-like_dom"/>
</dbReference>
<dbReference type="OrthoDB" id="6622484at2759"/>
<dbReference type="Proteomes" id="UP000625711">
    <property type="component" value="Unassembled WGS sequence"/>
</dbReference>
<dbReference type="PANTHER" id="PTHR21066:SF17">
    <property type="entry name" value="AGAP011368-PA"/>
    <property type="match status" value="1"/>
</dbReference>
<keyword evidence="3" id="KW-0964">Secreted</keyword>
<reference evidence="6" key="1">
    <citation type="submission" date="2020-08" db="EMBL/GenBank/DDBJ databases">
        <title>Genome sequencing and assembly of the red palm weevil Rhynchophorus ferrugineus.</title>
        <authorList>
            <person name="Dias G.B."/>
            <person name="Bergman C.M."/>
            <person name="Manee M."/>
        </authorList>
    </citation>
    <scope>NUCLEOTIDE SEQUENCE</scope>
    <source>
        <strain evidence="6">AA-2017</strain>
        <tissue evidence="6">Whole larva</tissue>
    </source>
</reference>
<name>A0A834IRW2_RHYFE</name>
<dbReference type="InterPro" id="IPR052295">
    <property type="entry name" value="Odorant-binding_protein"/>
</dbReference>
<evidence type="ECO:0000313" key="7">
    <source>
        <dbReference type="Proteomes" id="UP000625711"/>
    </source>
</evidence>
<protein>
    <recommendedName>
        <fullName evidence="5">OBP47-like domain-containing protein</fullName>
    </recommendedName>
</protein>
<keyword evidence="7" id="KW-1185">Reference proteome</keyword>
<evidence type="ECO:0000259" key="5">
    <source>
        <dbReference type="Pfam" id="PF22651"/>
    </source>
</evidence>
<feature type="region of interest" description="Disordered" evidence="4">
    <location>
        <begin position="212"/>
        <end position="233"/>
    </location>
</feature>
<dbReference type="AlphaFoldDB" id="A0A834IRW2"/>
<dbReference type="SUPFAM" id="SSF47565">
    <property type="entry name" value="Insect pheromone/odorant-binding proteins"/>
    <property type="match status" value="1"/>
</dbReference>
<evidence type="ECO:0000256" key="3">
    <source>
        <dbReference type="ARBA" id="ARBA00022525"/>
    </source>
</evidence>
<organism evidence="6 7">
    <name type="scientific">Rhynchophorus ferrugineus</name>
    <name type="common">Red palm weevil</name>
    <name type="synonym">Curculio ferrugineus</name>
    <dbReference type="NCBI Taxonomy" id="354439"/>
    <lineage>
        <taxon>Eukaryota</taxon>
        <taxon>Metazoa</taxon>
        <taxon>Ecdysozoa</taxon>
        <taxon>Arthropoda</taxon>
        <taxon>Hexapoda</taxon>
        <taxon>Insecta</taxon>
        <taxon>Pterygota</taxon>
        <taxon>Neoptera</taxon>
        <taxon>Endopterygota</taxon>
        <taxon>Coleoptera</taxon>
        <taxon>Polyphaga</taxon>
        <taxon>Cucujiformia</taxon>
        <taxon>Curculionidae</taxon>
        <taxon>Dryophthorinae</taxon>
        <taxon>Rhynchophorus</taxon>
    </lineage>
</organism>
<evidence type="ECO:0000256" key="2">
    <source>
        <dbReference type="ARBA" id="ARBA00008098"/>
    </source>
</evidence>
<gene>
    <name evidence="6" type="ORF">GWI33_001765</name>
</gene>
<dbReference type="Gene3D" id="1.10.238.270">
    <property type="match status" value="1"/>
</dbReference>
<comment type="similarity">
    <text evidence="2">Belongs to the PBP/GOBP family.</text>
</comment>
<dbReference type="InterPro" id="IPR036728">
    <property type="entry name" value="PBP_GOBP_sf"/>
</dbReference>